<evidence type="ECO:0000313" key="3">
    <source>
        <dbReference type="Proteomes" id="UP000009168"/>
    </source>
</evidence>
<dbReference type="EMBL" id="GG662798">
    <property type="protein sequence ID" value="EWS75765.1"/>
    <property type="molecule type" value="Genomic_DNA"/>
</dbReference>
<reference evidence="3" key="1">
    <citation type="journal article" date="2006" name="PLoS Biol.">
        <title>Macronuclear genome sequence of the ciliate Tetrahymena thermophila, a model eukaryote.</title>
        <authorList>
            <person name="Eisen J.A."/>
            <person name="Coyne R.S."/>
            <person name="Wu M."/>
            <person name="Wu D."/>
            <person name="Thiagarajan M."/>
            <person name="Wortman J.R."/>
            <person name="Badger J.H."/>
            <person name="Ren Q."/>
            <person name="Amedeo P."/>
            <person name="Jones K.M."/>
            <person name="Tallon L.J."/>
            <person name="Delcher A.L."/>
            <person name="Salzberg S.L."/>
            <person name="Silva J.C."/>
            <person name="Haas B.J."/>
            <person name="Majoros W.H."/>
            <person name="Farzad M."/>
            <person name="Carlton J.M."/>
            <person name="Smith R.K. Jr."/>
            <person name="Garg J."/>
            <person name="Pearlman R.E."/>
            <person name="Karrer K.M."/>
            <person name="Sun L."/>
            <person name="Manning G."/>
            <person name="Elde N.C."/>
            <person name="Turkewitz A.P."/>
            <person name="Asai D.J."/>
            <person name="Wilkes D.E."/>
            <person name="Wang Y."/>
            <person name="Cai H."/>
            <person name="Collins K."/>
            <person name="Stewart B.A."/>
            <person name="Lee S.R."/>
            <person name="Wilamowska K."/>
            <person name="Weinberg Z."/>
            <person name="Ruzzo W.L."/>
            <person name="Wloga D."/>
            <person name="Gaertig J."/>
            <person name="Frankel J."/>
            <person name="Tsao C.-C."/>
            <person name="Gorovsky M.A."/>
            <person name="Keeling P.J."/>
            <person name="Waller R.F."/>
            <person name="Patron N.J."/>
            <person name="Cherry J.M."/>
            <person name="Stover N.A."/>
            <person name="Krieger C.J."/>
            <person name="del Toro C."/>
            <person name="Ryder H.F."/>
            <person name="Williamson S.C."/>
            <person name="Barbeau R.A."/>
            <person name="Hamilton E.P."/>
            <person name="Orias E."/>
        </authorList>
    </citation>
    <scope>NUCLEOTIDE SEQUENCE [LARGE SCALE GENOMIC DNA]</scope>
    <source>
        <strain evidence="3">SB210</strain>
    </source>
</reference>
<organism evidence="2 3">
    <name type="scientific">Tetrahymena thermophila (strain SB210)</name>
    <dbReference type="NCBI Taxonomy" id="312017"/>
    <lineage>
        <taxon>Eukaryota</taxon>
        <taxon>Sar</taxon>
        <taxon>Alveolata</taxon>
        <taxon>Ciliophora</taxon>
        <taxon>Intramacronucleata</taxon>
        <taxon>Oligohymenophorea</taxon>
        <taxon>Hymenostomatida</taxon>
        <taxon>Tetrahymenina</taxon>
        <taxon>Tetrahymenidae</taxon>
        <taxon>Tetrahymena</taxon>
    </lineage>
</organism>
<proteinExistence type="predicted"/>
<evidence type="ECO:0000313" key="2">
    <source>
        <dbReference type="EMBL" id="EWS75765.1"/>
    </source>
</evidence>
<keyword evidence="1" id="KW-1133">Transmembrane helix</keyword>
<protein>
    <submittedName>
        <fullName evidence="2">Transmembrane protein, putative</fullName>
    </submittedName>
</protein>
<keyword evidence="1 2" id="KW-0812">Transmembrane</keyword>
<feature type="transmembrane region" description="Helical" evidence="1">
    <location>
        <begin position="47"/>
        <end position="71"/>
    </location>
</feature>
<dbReference type="Proteomes" id="UP000009168">
    <property type="component" value="Unassembled WGS sequence"/>
</dbReference>
<sequence>MTLKLHYLHEHIQNYLHLKSKGFYLSQISLLHRNSCCYYWLSHSQYYISVSFIFHYYFLSYYYFIACNLMINMQYQMVLLFQVQVLLKNKHLLYYQENQISNFHHLKTTATQEKYISYQNYQVSIQILIKQINQRKKVCKFHLLI</sequence>
<dbReference type="AlphaFoldDB" id="W7X8R2"/>
<name>W7X8R2_TETTS</name>
<keyword evidence="3" id="KW-1185">Reference proteome</keyword>
<dbReference type="InParanoid" id="W7X8R2"/>
<keyword evidence="1" id="KW-0472">Membrane</keyword>
<dbReference type="RefSeq" id="XP_012651687.1">
    <property type="nucleotide sequence ID" value="XM_012796233.1"/>
</dbReference>
<evidence type="ECO:0000256" key="1">
    <source>
        <dbReference type="SAM" id="Phobius"/>
    </source>
</evidence>
<dbReference type="KEGG" id="tet:TTHERM_000112349"/>
<accession>W7X8R2</accession>
<gene>
    <name evidence="2" type="ORF">TTHERM_000112349</name>
</gene>
<dbReference type="GeneID" id="24437331"/>